<name>A0A2T4AX55_9HYPO</name>
<evidence type="ECO:0000313" key="2">
    <source>
        <dbReference type="Proteomes" id="UP000241546"/>
    </source>
</evidence>
<dbReference type="Proteomes" id="UP000241546">
    <property type="component" value="Unassembled WGS sequence"/>
</dbReference>
<reference evidence="2" key="1">
    <citation type="submission" date="2016-07" db="EMBL/GenBank/DDBJ databases">
        <title>Multiple horizontal gene transfer events from other fungi enriched the ability of initially mycotrophic Trichoderma (Ascomycota) to feed on dead plant biomass.</title>
        <authorList>
            <consortium name="DOE Joint Genome Institute"/>
            <person name="Atanasova L."/>
            <person name="Chenthamara K."/>
            <person name="Zhang J."/>
            <person name="Grujic M."/>
            <person name="Henrissat B."/>
            <person name="Kuo A."/>
            <person name="Aerts A."/>
            <person name="Salamov A."/>
            <person name="Lipzen A."/>
            <person name="Labutti K."/>
            <person name="Barry K."/>
            <person name="Miao Y."/>
            <person name="Rahimi M.J."/>
            <person name="Shen Q."/>
            <person name="Grigoriev I.V."/>
            <person name="Kubicek C.P."/>
            <person name="Druzhinina I.S."/>
        </authorList>
    </citation>
    <scope>NUCLEOTIDE SEQUENCE [LARGE SCALE GENOMIC DNA]</scope>
    <source>
        <strain evidence="2">TUCIM 6016</strain>
    </source>
</reference>
<dbReference type="AlphaFoldDB" id="A0A2T4AX55"/>
<evidence type="ECO:0000313" key="1">
    <source>
        <dbReference type="EMBL" id="PTB61646.1"/>
    </source>
</evidence>
<organism evidence="1 2">
    <name type="scientific">Trichoderma citrinoviride</name>
    <dbReference type="NCBI Taxonomy" id="58853"/>
    <lineage>
        <taxon>Eukaryota</taxon>
        <taxon>Fungi</taxon>
        <taxon>Dikarya</taxon>
        <taxon>Ascomycota</taxon>
        <taxon>Pezizomycotina</taxon>
        <taxon>Sordariomycetes</taxon>
        <taxon>Hypocreomycetidae</taxon>
        <taxon>Hypocreales</taxon>
        <taxon>Hypocreaceae</taxon>
        <taxon>Trichoderma</taxon>
    </lineage>
</organism>
<dbReference type="RefSeq" id="XP_024744966.1">
    <property type="nucleotide sequence ID" value="XM_024897986.1"/>
</dbReference>
<dbReference type="GeneID" id="36606104"/>
<gene>
    <name evidence="1" type="ORF">BBK36DRAFT_24305</name>
</gene>
<accession>A0A2T4AX55</accession>
<proteinExistence type="predicted"/>
<keyword evidence="2" id="KW-1185">Reference proteome</keyword>
<dbReference type="EMBL" id="KZ680258">
    <property type="protein sequence ID" value="PTB61646.1"/>
    <property type="molecule type" value="Genomic_DNA"/>
</dbReference>
<protein>
    <submittedName>
        <fullName evidence="1">Uncharacterized protein</fullName>
    </submittedName>
</protein>
<sequence length="231" mass="25702">MIFEAALGLVRQSLATPVQKPVWEMRLASALSRQVALEPQERARRFFPAPCWRPDRHDRTGPGLSSQTLASCLRGWTWTERGARRGWIYLLSRSYYTMPPGVSMDTMDTGSKLWMDGHDGYVCYDMTMITADPADRPAAFVRSNCLNIAGRSRRFMRSSSLRHSSQVTLSTAAPAAASCLPTLIHNGLLLHTFTTATCWGCWWDAVKTTPEVGSGAPGALVKVKARYYLLL</sequence>